<evidence type="ECO:0000256" key="5">
    <source>
        <dbReference type="ARBA" id="ARBA00022989"/>
    </source>
</evidence>
<evidence type="ECO:0000313" key="12">
    <source>
        <dbReference type="Proteomes" id="UP000287798"/>
    </source>
</evidence>
<keyword evidence="1 10" id="KW-1003">Cell membrane</keyword>
<keyword evidence="9 10" id="KW-1208">Phospholipid metabolism</keyword>
<dbReference type="EMBL" id="QZMU01000001">
    <property type="protein sequence ID" value="RRQ21765.1"/>
    <property type="molecule type" value="Genomic_DNA"/>
</dbReference>
<dbReference type="Pfam" id="PF02660">
    <property type="entry name" value="G3P_acyltransf"/>
    <property type="match status" value="1"/>
</dbReference>
<evidence type="ECO:0000313" key="11">
    <source>
        <dbReference type="EMBL" id="RRQ21765.1"/>
    </source>
</evidence>
<dbReference type="GO" id="GO:0008654">
    <property type="term" value="P:phospholipid biosynthetic process"/>
    <property type="evidence" value="ECO:0007669"/>
    <property type="project" value="UniProtKB-UniRule"/>
</dbReference>
<keyword evidence="3 10" id="KW-0808">Transferase</keyword>
<keyword evidence="2 10" id="KW-0444">Lipid biosynthesis</keyword>
<keyword evidence="12" id="KW-1185">Reference proteome</keyword>
<keyword evidence="6 10" id="KW-0443">Lipid metabolism</keyword>
<comment type="function">
    <text evidence="10">Catalyzes the transfer of an acyl group from acyl-phosphate (acyl-PO(4)) to glycerol-3-phosphate (G3P) to form lysophosphatidic acid (LPA). This enzyme utilizes acyl-phosphate as fatty acyl donor, but not acyl-CoA or acyl-ACP.</text>
</comment>
<evidence type="ECO:0000256" key="1">
    <source>
        <dbReference type="ARBA" id="ARBA00022475"/>
    </source>
</evidence>
<evidence type="ECO:0000256" key="3">
    <source>
        <dbReference type="ARBA" id="ARBA00022679"/>
    </source>
</evidence>
<dbReference type="GO" id="GO:0005886">
    <property type="term" value="C:plasma membrane"/>
    <property type="evidence" value="ECO:0007669"/>
    <property type="project" value="UniProtKB-SubCell"/>
</dbReference>
<dbReference type="AlphaFoldDB" id="A0A426QJ41"/>
<dbReference type="HAMAP" id="MF_01043">
    <property type="entry name" value="PlsY"/>
    <property type="match status" value="1"/>
</dbReference>
<keyword evidence="8 10" id="KW-0594">Phospholipid biosynthesis</keyword>
<evidence type="ECO:0000256" key="4">
    <source>
        <dbReference type="ARBA" id="ARBA00022692"/>
    </source>
</evidence>
<comment type="subunit">
    <text evidence="10">Probably interacts with PlsX.</text>
</comment>
<evidence type="ECO:0000256" key="7">
    <source>
        <dbReference type="ARBA" id="ARBA00023136"/>
    </source>
</evidence>
<dbReference type="GO" id="GO:0043772">
    <property type="term" value="F:acyl-phosphate glycerol-3-phosphate acyltransferase activity"/>
    <property type="evidence" value="ECO:0007669"/>
    <property type="project" value="UniProtKB-UniRule"/>
</dbReference>
<dbReference type="NCBIfam" id="TIGR00023">
    <property type="entry name" value="glycerol-3-phosphate 1-O-acyltransferase PlsY"/>
    <property type="match status" value="1"/>
</dbReference>
<dbReference type="PANTHER" id="PTHR30309:SF0">
    <property type="entry name" value="GLYCEROL-3-PHOSPHATE ACYLTRANSFERASE-RELATED"/>
    <property type="match status" value="1"/>
</dbReference>
<evidence type="ECO:0000256" key="2">
    <source>
        <dbReference type="ARBA" id="ARBA00022516"/>
    </source>
</evidence>
<comment type="catalytic activity">
    <reaction evidence="10">
        <text>an acyl phosphate + sn-glycerol 3-phosphate = a 1-acyl-sn-glycero-3-phosphate + phosphate</text>
        <dbReference type="Rhea" id="RHEA:34075"/>
        <dbReference type="ChEBI" id="CHEBI:43474"/>
        <dbReference type="ChEBI" id="CHEBI:57597"/>
        <dbReference type="ChEBI" id="CHEBI:57970"/>
        <dbReference type="ChEBI" id="CHEBI:59918"/>
        <dbReference type="EC" id="2.3.1.275"/>
    </reaction>
</comment>
<reference evidence="11 12" key="1">
    <citation type="journal article" date="2010" name="Int. J. Syst. Evol. Microbiol.">
        <title>Thiohalobacter thiocyanaticus gen. nov., sp. nov., a moderately halophilic, sulfur-oxidizing gammaproteobacterium from hypersaline lakes, that utilizes thiocyanate.</title>
        <authorList>
            <person name="Sorokin D.Y."/>
            <person name="Kovaleva O.L."/>
            <person name="Tourova T.P."/>
            <person name="Muyzer G."/>
        </authorList>
    </citation>
    <scope>NUCLEOTIDE SEQUENCE [LARGE SCALE GENOMIC DNA]</scope>
    <source>
        <strain evidence="11 12">Hrh1</strain>
    </source>
</reference>
<organism evidence="11 12">
    <name type="scientific">Thiohalobacter thiocyanaticus</name>
    <dbReference type="NCBI Taxonomy" id="585455"/>
    <lineage>
        <taxon>Bacteria</taxon>
        <taxon>Pseudomonadati</taxon>
        <taxon>Pseudomonadota</taxon>
        <taxon>Gammaproteobacteria</taxon>
        <taxon>Thiohalobacterales</taxon>
        <taxon>Thiohalobacteraceae</taxon>
        <taxon>Thiohalobacter</taxon>
    </lineage>
</organism>
<proteinExistence type="inferred from homology"/>
<sequence length="198" mass="20518">MMIPAVLIILAYLLGSLSAAVIVGRLLHTADPRTQGSGNPGATNMLRVGGRKAGVLTLAGDMLKGLAAVLIARAFTDEPAVLAGVMLAAFLGHLYPVFFGFRGGKGVATALGVLLGLSGWLGLAAILTWLAMAAISRISSLSALVTAAAAPVYTWYWLGEPALTGAVALMAVLLFWRHRSNIRNLLEGTEGRINLGGK</sequence>
<comment type="similarity">
    <text evidence="10">Belongs to the PlsY family.</text>
</comment>
<dbReference type="InterPro" id="IPR003811">
    <property type="entry name" value="G3P_acylTferase_PlsY"/>
</dbReference>
<dbReference type="UniPathway" id="UPA00085"/>
<feature type="transmembrane region" description="Helical" evidence="10">
    <location>
        <begin position="113"/>
        <end position="135"/>
    </location>
</feature>
<dbReference type="EC" id="2.3.1.275" evidence="10"/>
<feature type="transmembrane region" description="Helical" evidence="10">
    <location>
        <begin position="80"/>
        <end position="101"/>
    </location>
</feature>
<protein>
    <recommendedName>
        <fullName evidence="10">Glycerol-3-phosphate acyltransferase</fullName>
    </recommendedName>
    <alternativeName>
        <fullName evidence="10">Acyl-PO4 G3P acyltransferase</fullName>
    </alternativeName>
    <alternativeName>
        <fullName evidence="10">Acyl-phosphate--glycerol-3-phosphate acyltransferase</fullName>
    </alternativeName>
    <alternativeName>
        <fullName evidence="10">G3P acyltransferase</fullName>
        <shortName evidence="10">GPAT</shortName>
        <ecNumber evidence="10">2.3.1.275</ecNumber>
    </alternativeName>
    <alternativeName>
        <fullName evidence="10">Lysophosphatidic acid synthase</fullName>
        <shortName evidence="10">LPA synthase</shortName>
    </alternativeName>
</protein>
<comment type="subcellular location">
    <subcellularLocation>
        <location evidence="10">Cell membrane</location>
        <topology evidence="10">Multi-pass membrane protein</topology>
    </subcellularLocation>
</comment>
<evidence type="ECO:0000256" key="9">
    <source>
        <dbReference type="ARBA" id="ARBA00023264"/>
    </source>
</evidence>
<accession>A0A426QJ41</accession>
<gene>
    <name evidence="10 11" type="primary">plsY</name>
    <name evidence="11" type="ORF">D6C00_07250</name>
</gene>
<dbReference type="PANTHER" id="PTHR30309">
    <property type="entry name" value="INNER MEMBRANE PROTEIN YGIH"/>
    <property type="match status" value="1"/>
</dbReference>
<evidence type="ECO:0000256" key="10">
    <source>
        <dbReference type="HAMAP-Rule" id="MF_01043"/>
    </source>
</evidence>
<keyword evidence="5 10" id="KW-1133">Transmembrane helix</keyword>
<comment type="caution">
    <text evidence="11">The sequence shown here is derived from an EMBL/GenBank/DDBJ whole genome shotgun (WGS) entry which is preliminary data.</text>
</comment>
<keyword evidence="4 10" id="KW-0812">Transmembrane</keyword>
<dbReference type="SMART" id="SM01207">
    <property type="entry name" value="G3P_acyltransf"/>
    <property type="match status" value="1"/>
</dbReference>
<name>A0A426QJ41_9GAMM</name>
<dbReference type="RefSeq" id="WP_125181107.1">
    <property type="nucleotide sequence ID" value="NZ_QZMU01000001.1"/>
</dbReference>
<comment type="caution">
    <text evidence="10">Lacks conserved residue(s) required for the propagation of feature annotation.</text>
</comment>
<dbReference type="OrthoDB" id="9777124at2"/>
<feature type="transmembrane region" description="Helical" evidence="10">
    <location>
        <begin position="155"/>
        <end position="176"/>
    </location>
</feature>
<keyword evidence="7 10" id="KW-0472">Membrane</keyword>
<dbReference type="Proteomes" id="UP000287798">
    <property type="component" value="Unassembled WGS sequence"/>
</dbReference>
<keyword evidence="11" id="KW-0012">Acyltransferase</keyword>
<evidence type="ECO:0000256" key="8">
    <source>
        <dbReference type="ARBA" id="ARBA00023209"/>
    </source>
</evidence>
<comment type="pathway">
    <text evidence="10">Lipid metabolism; phospholipid metabolism.</text>
</comment>
<evidence type="ECO:0000256" key="6">
    <source>
        <dbReference type="ARBA" id="ARBA00023098"/>
    </source>
</evidence>